<gene>
    <name evidence="3" type="ORF">IB211_03011</name>
</gene>
<dbReference type="Pfam" id="PF00534">
    <property type="entry name" value="Glycos_transf_1"/>
    <property type="match status" value="1"/>
</dbReference>
<keyword evidence="4" id="KW-1185">Reference proteome</keyword>
<dbReference type="STRING" id="1297617.IB211_03011"/>
<feature type="domain" description="Glycosyl transferase family 1" evidence="1">
    <location>
        <begin position="185"/>
        <end position="341"/>
    </location>
</feature>
<dbReference type="EMBL" id="CP011307">
    <property type="protein sequence ID" value="ALP95402.1"/>
    <property type="molecule type" value="Genomic_DNA"/>
</dbReference>
<sequence>MPGKLLYTASTYSHIANFHLPYLRAFREAGWTVHVACGGTAMALPEADRVVDVPFAKRMTAPENLGCARRLGELMKCEAYDLVITHTSLAAFFTRLPLLGRKDRPRVINTVHGYLFDDDTTAPKRQILLAAERLTAPCTDLVLVMNRADEALARRYRLGGEIGFIPGMGVPYGRLDAVSETDGRTYRRELGIPDTAFLMVYAAEFSRRKHQAFLIQALRGLPERAMLLLPGEGAERGACRALAEELGLAERVRFPGQLGDPSLCYRAADCAVSSSRSEGLPFNIMEAMHAGLPVVASDVKGHQDLLGDGCGLLYPYDDRAAFQKTVTLLMDSPGEAMRLGLAAAGAAERLRLEAVLPQVLEAYGLIVPAGTREPSGSVRT</sequence>
<evidence type="ECO:0008006" key="5">
    <source>
        <dbReference type="Google" id="ProtNLM"/>
    </source>
</evidence>
<dbReference type="eggNOG" id="COG0438">
    <property type="taxonomic scope" value="Bacteria"/>
</dbReference>
<name>A0A0S2W7R9_9FIRM</name>
<evidence type="ECO:0000313" key="4">
    <source>
        <dbReference type="Proteomes" id="UP000064844"/>
    </source>
</evidence>
<organism evidence="3 4">
    <name type="scientific">Intestinimonas butyriciproducens</name>
    <dbReference type="NCBI Taxonomy" id="1297617"/>
    <lineage>
        <taxon>Bacteria</taxon>
        <taxon>Bacillati</taxon>
        <taxon>Bacillota</taxon>
        <taxon>Clostridia</taxon>
        <taxon>Eubacteriales</taxon>
        <taxon>Intestinimonas</taxon>
    </lineage>
</organism>
<protein>
    <recommendedName>
        <fullName evidence="5">Glycosyltransferase involved in cell wall biosynthesis</fullName>
    </recommendedName>
</protein>
<reference evidence="3 4" key="1">
    <citation type="journal article" date="2015" name="Nat. Commun.">
        <title>Production of butyrate from lysine and the Amadori product fructoselysine by a human gut commensal.</title>
        <authorList>
            <person name="Bui T.P."/>
            <person name="Ritari J."/>
            <person name="Boeren S."/>
            <person name="de Waard P."/>
            <person name="Plugge C.M."/>
            <person name="de Vos W.M."/>
        </authorList>
    </citation>
    <scope>NUCLEOTIDE SEQUENCE [LARGE SCALE GENOMIC DNA]</scope>
    <source>
        <strain evidence="3 4">AF211</strain>
    </source>
</reference>
<feature type="domain" description="Glycosyltransferase subfamily 4-like N-terminal" evidence="2">
    <location>
        <begin position="24"/>
        <end position="159"/>
    </location>
</feature>
<dbReference type="RefSeq" id="WP_058118491.1">
    <property type="nucleotide sequence ID" value="NZ_CP011307.1"/>
</dbReference>
<evidence type="ECO:0000259" key="1">
    <source>
        <dbReference type="Pfam" id="PF00534"/>
    </source>
</evidence>
<dbReference type="PANTHER" id="PTHR12526">
    <property type="entry name" value="GLYCOSYLTRANSFERASE"/>
    <property type="match status" value="1"/>
</dbReference>
<dbReference type="GO" id="GO:0016757">
    <property type="term" value="F:glycosyltransferase activity"/>
    <property type="evidence" value="ECO:0007669"/>
    <property type="project" value="InterPro"/>
</dbReference>
<dbReference type="Proteomes" id="UP000064844">
    <property type="component" value="Chromosome"/>
</dbReference>
<dbReference type="AlphaFoldDB" id="A0A0S2W7R9"/>
<evidence type="ECO:0000313" key="3">
    <source>
        <dbReference type="EMBL" id="ALP95402.1"/>
    </source>
</evidence>
<evidence type="ECO:0000259" key="2">
    <source>
        <dbReference type="Pfam" id="PF13439"/>
    </source>
</evidence>
<dbReference type="Pfam" id="PF13439">
    <property type="entry name" value="Glyco_transf_4"/>
    <property type="match status" value="1"/>
</dbReference>
<proteinExistence type="predicted"/>
<dbReference type="InterPro" id="IPR001296">
    <property type="entry name" value="Glyco_trans_1"/>
</dbReference>
<accession>A0A0S2W7R9</accession>
<reference evidence="4" key="2">
    <citation type="submission" date="2015-04" db="EMBL/GenBank/DDBJ databases">
        <title>A butyrogenic pathway from the amino acid lysine in a human gut commensal.</title>
        <authorList>
            <person name="de Vos W.M."/>
            <person name="Bui N.T.P."/>
            <person name="Plugge C.M."/>
            <person name="Ritari J."/>
        </authorList>
    </citation>
    <scope>NUCLEOTIDE SEQUENCE [LARGE SCALE GENOMIC DNA]</scope>
    <source>
        <strain evidence="4">AF211</strain>
    </source>
</reference>
<dbReference type="KEGG" id="ibu:IB211_03011"/>
<dbReference type="Gene3D" id="3.40.50.2000">
    <property type="entry name" value="Glycogen Phosphorylase B"/>
    <property type="match status" value="2"/>
</dbReference>
<dbReference type="SUPFAM" id="SSF53756">
    <property type="entry name" value="UDP-Glycosyltransferase/glycogen phosphorylase"/>
    <property type="match status" value="1"/>
</dbReference>
<dbReference type="PANTHER" id="PTHR12526:SF636">
    <property type="entry name" value="BLL3647 PROTEIN"/>
    <property type="match status" value="1"/>
</dbReference>
<dbReference type="PATRIC" id="fig|1297617.4.peg.3092"/>
<dbReference type="InterPro" id="IPR028098">
    <property type="entry name" value="Glyco_trans_4-like_N"/>
</dbReference>